<keyword evidence="1" id="KW-1133">Transmembrane helix</keyword>
<feature type="chain" id="PRO_5031074400" evidence="2">
    <location>
        <begin position="28"/>
        <end position="324"/>
    </location>
</feature>
<keyword evidence="1" id="KW-0812">Transmembrane</keyword>
<gene>
    <name evidence="3" type="ORF">TDUB1175_LOCUS17148</name>
</gene>
<feature type="transmembrane region" description="Helical" evidence="1">
    <location>
        <begin position="300"/>
        <end position="322"/>
    </location>
</feature>
<keyword evidence="1" id="KW-0472">Membrane</keyword>
<sequence length="324" mass="35345">MRDRRNAPLAALFLSAVAVATLGSVEAECTGYAGSCGSKFSSGSCRSLGGCSWSSVTEMCSGSPPSCSSRTSESSCTGGFGHSCFWNDNGDDTEDSPSAEESECGGRGSAFESKYLERFGDYDPLCVCSDGGESLTCRDRCKRCNSQGVCAKSWKSEYYTNDEHYGATWTSYLFDVEDSVDHAKDGHLFVRYYLYPVGTPPGNLCDFRIGEDTDDGQSQKCKSCLYKQCILTDARRGFDLDCSNLGYGATIDTCDETSNDLEYPFRLLNGMERFSLMNNAEPMDCTDASSFALSAANSLFTWRGLSASLVLAIGWPWLLFLYMN</sequence>
<dbReference type="AlphaFoldDB" id="A0A7R9WAM3"/>
<organism evidence="3">
    <name type="scientific">Pseudictyota dubia</name>
    <dbReference type="NCBI Taxonomy" id="2749911"/>
    <lineage>
        <taxon>Eukaryota</taxon>
        <taxon>Sar</taxon>
        <taxon>Stramenopiles</taxon>
        <taxon>Ochrophyta</taxon>
        <taxon>Bacillariophyta</taxon>
        <taxon>Mediophyceae</taxon>
        <taxon>Biddulphiophycidae</taxon>
        <taxon>Eupodiscales</taxon>
        <taxon>Odontellaceae</taxon>
        <taxon>Pseudictyota</taxon>
    </lineage>
</organism>
<evidence type="ECO:0000256" key="2">
    <source>
        <dbReference type="SAM" id="SignalP"/>
    </source>
</evidence>
<evidence type="ECO:0000313" key="3">
    <source>
        <dbReference type="EMBL" id="CAD8318353.1"/>
    </source>
</evidence>
<dbReference type="EMBL" id="HBED01034209">
    <property type="protein sequence ID" value="CAD8318353.1"/>
    <property type="molecule type" value="Transcribed_RNA"/>
</dbReference>
<protein>
    <submittedName>
        <fullName evidence="3">Uncharacterized protein</fullName>
    </submittedName>
</protein>
<evidence type="ECO:0000256" key="1">
    <source>
        <dbReference type="SAM" id="Phobius"/>
    </source>
</evidence>
<reference evidence="3" key="1">
    <citation type="submission" date="2021-01" db="EMBL/GenBank/DDBJ databases">
        <authorList>
            <person name="Corre E."/>
            <person name="Pelletier E."/>
            <person name="Niang G."/>
            <person name="Scheremetjew M."/>
            <person name="Finn R."/>
            <person name="Kale V."/>
            <person name="Holt S."/>
            <person name="Cochrane G."/>
            <person name="Meng A."/>
            <person name="Brown T."/>
            <person name="Cohen L."/>
        </authorList>
    </citation>
    <scope>NUCLEOTIDE SEQUENCE</scope>
    <source>
        <strain evidence="3">CCMP147</strain>
    </source>
</reference>
<proteinExistence type="predicted"/>
<feature type="signal peptide" evidence="2">
    <location>
        <begin position="1"/>
        <end position="27"/>
    </location>
</feature>
<keyword evidence="2" id="KW-0732">Signal</keyword>
<name>A0A7R9WAM3_9STRA</name>
<accession>A0A7R9WAM3</accession>